<dbReference type="RefSeq" id="WP_148605202.1">
    <property type="nucleotide sequence ID" value="NZ_BSUV01000001.1"/>
</dbReference>
<accession>A0A6P2CN18</accession>
<dbReference type="SUPFAM" id="SSF53300">
    <property type="entry name" value="vWA-like"/>
    <property type="match status" value="1"/>
</dbReference>
<dbReference type="InterPro" id="IPR018698">
    <property type="entry name" value="VWA-like_dom"/>
</dbReference>
<dbReference type="Proteomes" id="UP000442244">
    <property type="component" value="Unassembled WGS sequence"/>
</dbReference>
<evidence type="ECO:0000313" key="3">
    <source>
        <dbReference type="Proteomes" id="UP000442244"/>
    </source>
</evidence>
<reference evidence="2 3" key="1">
    <citation type="submission" date="2019-01" db="EMBL/GenBank/DDBJ databases">
        <title>Leuconostoc litchii sp. nov., a novel lactic acid bacterium isolated from lychee.</title>
        <authorList>
            <person name="Wang L.-T."/>
        </authorList>
    </citation>
    <scope>NUCLEOTIDE SEQUENCE [LARGE SCALE GENOMIC DNA]</scope>
    <source>
        <strain evidence="2 3">MB7</strain>
    </source>
</reference>
<name>A0A6P2CN18_9LACO</name>
<dbReference type="OrthoDB" id="9809307at2"/>
<comment type="caution">
    <text evidence="2">The sequence shown here is derived from an EMBL/GenBank/DDBJ whole genome shotgun (WGS) entry which is preliminary data.</text>
</comment>
<sequence length="385" mass="44260">MKLETNNLIIDGIKTLLDVSPLYGNIVMHLVREIDYNEPNPLTLRWQHHQWYLVINPELVAIRFRNHNQVAAALSHEALHIIWQHPIRYAEIRQNNKMVDLGTDLAVNQYLPNDLDTIPDAITFQTINELYHLKLPEYQDSATYITLLSEATKNNQKENQPNRSSHVSWTTANESLDEAKAALKSVIKKATEDTKYFGRGEVASQVVQQLNEVILPKRHWKSLLRMGLSQTPDKKNPSRARFNRRQAYRLDLLGEIRQYSVSIVIFIDNSASISNRQASEFLANVRQITKQIDARIRIFSFDTQVHEVKNIKLWQRHAGGGTTFQIIFDTLILLKYSPLETMVVILTDGDGEKSIIQTKFKQVYWLLPAGKKLSILAPFGKVITL</sequence>
<dbReference type="AlphaFoldDB" id="A0A6P2CN18"/>
<organism evidence="2 3">
    <name type="scientific">Leuconostoc litchii</name>
    <dbReference type="NCBI Taxonomy" id="1981069"/>
    <lineage>
        <taxon>Bacteria</taxon>
        <taxon>Bacillati</taxon>
        <taxon>Bacillota</taxon>
        <taxon>Bacilli</taxon>
        <taxon>Lactobacillales</taxon>
        <taxon>Lactobacillaceae</taxon>
        <taxon>Leuconostoc</taxon>
    </lineage>
</organism>
<dbReference type="PANTHER" id="PTHR38730:SF1">
    <property type="entry name" value="SLL7028 PROTEIN"/>
    <property type="match status" value="1"/>
</dbReference>
<keyword evidence="3" id="KW-1185">Reference proteome</keyword>
<gene>
    <name evidence="2" type="ORF">ESZ47_04680</name>
</gene>
<dbReference type="Pfam" id="PF09967">
    <property type="entry name" value="DUF2201"/>
    <property type="match status" value="1"/>
</dbReference>
<proteinExistence type="predicted"/>
<dbReference type="InterPro" id="IPR036465">
    <property type="entry name" value="vWFA_dom_sf"/>
</dbReference>
<protein>
    <submittedName>
        <fullName evidence="2">Peptidase</fullName>
    </submittedName>
</protein>
<feature type="domain" description="VWA-like" evidence="1">
    <location>
        <begin position="263"/>
        <end position="385"/>
    </location>
</feature>
<dbReference type="EMBL" id="SDGY01000001">
    <property type="protein sequence ID" value="TYC47438.1"/>
    <property type="molecule type" value="Genomic_DNA"/>
</dbReference>
<dbReference type="PANTHER" id="PTHR38730">
    <property type="entry name" value="SLL7028 PROTEIN"/>
    <property type="match status" value="1"/>
</dbReference>
<evidence type="ECO:0000313" key="2">
    <source>
        <dbReference type="EMBL" id="TYC47438.1"/>
    </source>
</evidence>
<evidence type="ECO:0000259" key="1">
    <source>
        <dbReference type="Pfam" id="PF09967"/>
    </source>
</evidence>